<dbReference type="EMBL" id="SNWR01000001">
    <property type="protein sequence ID" value="TDO40130.1"/>
    <property type="molecule type" value="Genomic_DNA"/>
</dbReference>
<protein>
    <submittedName>
        <fullName evidence="1">ATP-dependent DNA helicase RecG</fullName>
    </submittedName>
</protein>
<keyword evidence="1" id="KW-0347">Helicase</keyword>
<sequence length="503" mass="55324">MTGARARHEAGRTDPLRLQAFVANSTQPPLSVTADVVQVDDKDVLVVTVPDSPRVVGTAKGTYVRRAIGGDGRPTCLPYHSHEMLAHEVDRGAVDWATLAVGGATWDDLDPLEFERVRRLAGASGAAADRVLATLSDREIANALGMTRAGANVTTGALLLFGRTGAIRDHLPTHDAAFQVLRGLEVQVNDFLPLPLVRLAEEVFARFRARNQEEELQFGLLRVSVSTYSETAFREALANALIHRDYTRRGAVYVQWSEEQLEISSPGGFPSGVRLDNLLVAPPHPRSPLLADAFKRIGLVERTGRGINRMFAEQLRLGRPAPDYGRSSDDRVVAVLPGGPANLSMTRWVLEQESQQGAPLGLSELQVLSELEQERRASTSALAHVLQRTDAETRILLTRMVERGWVEARGEGKGRSWHLSAAVYRALEAPAGYVRIRGFEPLQQEQMVLQYVEAHGQINRSQAADLCALTSEQASRLLRRLAREGRLEARGERRGTVYVKPEV</sequence>
<dbReference type="InterPro" id="IPR036390">
    <property type="entry name" value="WH_DNA-bd_sf"/>
</dbReference>
<comment type="caution">
    <text evidence="1">The sequence shown here is derived from an EMBL/GenBank/DDBJ whole genome shotgun (WGS) entry which is preliminary data.</text>
</comment>
<accession>A0A4R6JTW9</accession>
<keyword evidence="2" id="KW-1185">Reference proteome</keyword>
<keyword evidence="1" id="KW-0547">Nucleotide-binding</keyword>
<reference evidence="1 2" key="1">
    <citation type="submission" date="2019-03" db="EMBL/GenBank/DDBJ databases">
        <title>Sequencing the genomes of 1000 actinobacteria strains.</title>
        <authorList>
            <person name="Klenk H.-P."/>
        </authorList>
    </citation>
    <scope>NUCLEOTIDE SEQUENCE [LARGE SCALE GENOMIC DNA]</scope>
    <source>
        <strain evidence="1 2">DSM 43805</strain>
    </source>
</reference>
<name>A0A4R6JTW9_9ACTN</name>
<dbReference type="InterPro" id="IPR038475">
    <property type="entry name" value="RecG_C_sf"/>
</dbReference>
<evidence type="ECO:0000313" key="1">
    <source>
        <dbReference type="EMBL" id="TDO40130.1"/>
    </source>
</evidence>
<dbReference type="Pfam" id="PF13749">
    <property type="entry name" value="HATPase_c_4"/>
    <property type="match status" value="1"/>
</dbReference>
<dbReference type="Gene3D" id="3.30.950.30">
    <property type="entry name" value="Schlafen, AAA domain"/>
    <property type="match status" value="1"/>
</dbReference>
<gene>
    <name evidence="1" type="ORF">C8E87_3839</name>
</gene>
<dbReference type="PANTHER" id="PTHR30595:SF6">
    <property type="entry name" value="SCHLAFEN ALBA-2 DOMAIN-CONTAINING PROTEIN"/>
    <property type="match status" value="1"/>
</dbReference>
<dbReference type="AlphaFoldDB" id="A0A4R6JTW9"/>
<evidence type="ECO:0000313" key="2">
    <source>
        <dbReference type="Proteomes" id="UP000294901"/>
    </source>
</evidence>
<dbReference type="InterPro" id="IPR036388">
    <property type="entry name" value="WH-like_DNA-bd_sf"/>
</dbReference>
<keyword evidence="1" id="KW-0378">Hydrolase</keyword>
<dbReference type="GO" id="GO:0004386">
    <property type="term" value="F:helicase activity"/>
    <property type="evidence" value="ECO:0007669"/>
    <property type="project" value="UniProtKB-KW"/>
</dbReference>
<keyword evidence="1" id="KW-0067">ATP-binding</keyword>
<dbReference type="SUPFAM" id="SSF46785">
    <property type="entry name" value="Winged helix' DNA-binding domain"/>
    <property type="match status" value="2"/>
</dbReference>
<dbReference type="Proteomes" id="UP000294901">
    <property type="component" value="Unassembled WGS sequence"/>
</dbReference>
<proteinExistence type="predicted"/>
<dbReference type="InterPro" id="IPR038461">
    <property type="entry name" value="Schlafen_AlbA_2_dom_sf"/>
</dbReference>
<organism evidence="1 2">
    <name type="scientific">Paractinoplanes brasiliensis</name>
    <dbReference type="NCBI Taxonomy" id="52695"/>
    <lineage>
        <taxon>Bacteria</taxon>
        <taxon>Bacillati</taxon>
        <taxon>Actinomycetota</taxon>
        <taxon>Actinomycetes</taxon>
        <taxon>Micromonosporales</taxon>
        <taxon>Micromonosporaceae</taxon>
        <taxon>Paractinoplanes</taxon>
    </lineage>
</organism>
<dbReference type="Gene3D" id="3.30.565.60">
    <property type="match status" value="1"/>
</dbReference>
<dbReference type="PANTHER" id="PTHR30595">
    <property type="entry name" value="GLPR-RELATED TRANSCRIPTIONAL REPRESSOR"/>
    <property type="match status" value="1"/>
</dbReference>
<dbReference type="Gene3D" id="1.10.10.10">
    <property type="entry name" value="Winged helix-like DNA-binding domain superfamily/Winged helix DNA-binding domain"/>
    <property type="match status" value="2"/>
</dbReference>